<feature type="region of interest" description="Disordered" evidence="1">
    <location>
        <begin position="261"/>
        <end position="299"/>
    </location>
</feature>
<dbReference type="OrthoDB" id="1923324at2759"/>
<evidence type="ECO:0000256" key="1">
    <source>
        <dbReference type="SAM" id="MobiDB-lite"/>
    </source>
</evidence>
<feature type="compositionally biased region" description="Polar residues" evidence="1">
    <location>
        <begin position="430"/>
        <end position="440"/>
    </location>
</feature>
<name>A0A9R0HSA2_SPIOL</name>
<dbReference type="GeneID" id="110775694"/>
<dbReference type="AlphaFoldDB" id="A0A9R0HSA2"/>
<protein>
    <submittedName>
        <fullName evidence="3">Uncharacterized protein isoform X1</fullName>
    </submittedName>
</protein>
<dbReference type="KEGG" id="soe:110775694"/>
<feature type="region of interest" description="Disordered" evidence="1">
    <location>
        <begin position="415"/>
        <end position="443"/>
    </location>
</feature>
<evidence type="ECO:0000313" key="3">
    <source>
        <dbReference type="RefSeq" id="XP_021835997.1"/>
    </source>
</evidence>
<dbReference type="Proteomes" id="UP000813463">
    <property type="component" value="Chromosome 4"/>
</dbReference>
<feature type="compositionally biased region" description="Low complexity" evidence="1">
    <location>
        <begin position="278"/>
        <end position="291"/>
    </location>
</feature>
<proteinExistence type="predicted"/>
<reference evidence="2" key="1">
    <citation type="journal article" date="2021" name="Nat. Commun.">
        <title>Genomic analyses provide insights into spinach domestication and the genetic basis of agronomic traits.</title>
        <authorList>
            <person name="Cai X."/>
            <person name="Sun X."/>
            <person name="Xu C."/>
            <person name="Sun H."/>
            <person name="Wang X."/>
            <person name="Ge C."/>
            <person name="Zhang Z."/>
            <person name="Wang Q."/>
            <person name="Fei Z."/>
            <person name="Jiao C."/>
            <person name="Wang Q."/>
        </authorList>
    </citation>
    <scope>NUCLEOTIDE SEQUENCE [LARGE SCALE GENOMIC DNA]</scope>
    <source>
        <strain evidence="2">cv. Varoflay</strain>
    </source>
</reference>
<evidence type="ECO:0000313" key="2">
    <source>
        <dbReference type="Proteomes" id="UP000813463"/>
    </source>
</evidence>
<organism evidence="2 3">
    <name type="scientific">Spinacia oleracea</name>
    <name type="common">Spinach</name>
    <dbReference type="NCBI Taxonomy" id="3562"/>
    <lineage>
        <taxon>Eukaryota</taxon>
        <taxon>Viridiplantae</taxon>
        <taxon>Streptophyta</taxon>
        <taxon>Embryophyta</taxon>
        <taxon>Tracheophyta</taxon>
        <taxon>Spermatophyta</taxon>
        <taxon>Magnoliopsida</taxon>
        <taxon>eudicotyledons</taxon>
        <taxon>Gunneridae</taxon>
        <taxon>Pentapetalae</taxon>
        <taxon>Caryophyllales</taxon>
        <taxon>Chenopodiaceae</taxon>
        <taxon>Chenopodioideae</taxon>
        <taxon>Anserineae</taxon>
        <taxon>Spinacia</taxon>
    </lineage>
</organism>
<gene>
    <name evidence="3" type="primary">LOC110775694</name>
</gene>
<keyword evidence="2" id="KW-1185">Reference proteome</keyword>
<accession>A0A9R0HSA2</accession>
<reference evidence="3" key="2">
    <citation type="submission" date="2025-08" db="UniProtKB">
        <authorList>
            <consortium name="RefSeq"/>
        </authorList>
    </citation>
    <scope>IDENTIFICATION</scope>
    <source>
        <tissue evidence="3">Leaf</tissue>
    </source>
</reference>
<dbReference type="RefSeq" id="XP_021835997.1">
    <property type="nucleotide sequence ID" value="XM_021980305.2"/>
</dbReference>
<sequence length="556" mass="60702">MVQSKIRVKENDENSVGASKRRSIAEFDHWAFLEEIEAPMWADLTLETKLISEDNDEAWFHASHPFHHHSARHMRSAFAHPDVGNDLFNLGSPKYPSSVSKSRGKDYKNRDWKINCRQISFNKDHPVNGLGDKNSITNTVSSQECELNHDHKSGTSSSITSVVLDSERSVALNSLSSSTSGASTSTVTTVSMQPDLERRVALNSQSASTSGASISTITTLSMKPDSKILEVSKEAFGHTGGLLNALRTNLRKSRAIGAIRPASRVQISDDRESNRRQSSAGKSSMGSSSTGYDTKGEGFAAVPKTDRCKQLKVEMNVNKGSKGQGFSNPKFEIKKKAADLKLNKDRNLNFTDLRKSTKPVHGRVIAKKMTETSVFTRNTFSSKIKGKDTAEASRSQAALKSKVLLQTTHTNSLNLSRTGAQGVKGKVGSNPFSKGASSGKENTRGRVVLSHRSGGKDESVVRVSDHEVPKFKSKTKVGVTSNDHKFNSKPKVGVTSIDHKVSKFKSKPEVGVTSIDHKVPKFKSKPEVGVTSIGSKARIGRMNDIIMSLDTRVHLR</sequence>